<feature type="domain" description="Amidohydrolase-related" evidence="3">
    <location>
        <begin position="323"/>
        <end position="395"/>
    </location>
</feature>
<evidence type="ECO:0000256" key="1">
    <source>
        <dbReference type="PIRSR" id="PIRSR039004-1"/>
    </source>
</evidence>
<gene>
    <name evidence="4" type="ORF">SAMN05443144_102203</name>
</gene>
<evidence type="ECO:0000313" key="4">
    <source>
        <dbReference type="EMBL" id="SHE64200.1"/>
    </source>
</evidence>
<feature type="binding site" evidence="1">
    <location>
        <position position="112"/>
    </location>
    <ligand>
        <name>Zn(2+)</name>
        <dbReference type="ChEBI" id="CHEBI:29105"/>
        <label>1</label>
    </ligand>
</feature>
<dbReference type="STRING" id="1194090.SAMN05443144_102203"/>
<organism evidence="4 5">
    <name type="scientific">Fodinibius roseus</name>
    <dbReference type="NCBI Taxonomy" id="1194090"/>
    <lineage>
        <taxon>Bacteria</taxon>
        <taxon>Pseudomonadati</taxon>
        <taxon>Balneolota</taxon>
        <taxon>Balneolia</taxon>
        <taxon>Balneolales</taxon>
        <taxon>Balneolaceae</taxon>
        <taxon>Fodinibius</taxon>
    </lineage>
</organism>
<dbReference type="Proteomes" id="UP000184041">
    <property type="component" value="Unassembled WGS sequence"/>
</dbReference>
<sequence>MMNSQVTMLKFKYNRARLLFFLKKGLRYPAFFFLTFLLLSLPALSVAQSYDLLLKGGHVIDPRNNIDEPMDVGISDGKIVEVSASLSPAEAETVVDASGLYVTPGLIDLHGHHYHGTEPDAYLSNSFTALPPDGFTFRAGVTTTVDVGGAGWRNFGHFKEQVIDRSRTRVLAFLNIIGSGMKGVIPEEQNNNDMDPKMTALVARQHPEVVGVKIAHYHGHEWGPYERAVEAGERAGVPVMVDFGGASPPLPLEKLLLEVLRPGDIYTHMYGGGGTVHGGRQAVIDEDKELREGMLEARDRGIVFDVGHGGGSFFYPVAIPAFEQGLHPTTISTDLHTGSMNDGMKNMLNVVSKMMDMGMSLGEVIEASTWTPAQVIGREDLGHLSEGAVADVAVFGMREGDFGFVDSRGNLKPGADRKLETELTIREGEVVYDLNGLAASPWDE</sequence>
<keyword evidence="1" id="KW-0862">Zinc</keyword>
<evidence type="ECO:0000313" key="5">
    <source>
        <dbReference type="Proteomes" id="UP000184041"/>
    </source>
</evidence>
<dbReference type="GO" id="GO:0016810">
    <property type="term" value="F:hydrolase activity, acting on carbon-nitrogen (but not peptide) bonds"/>
    <property type="evidence" value="ECO:0007669"/>
    <property type="project" value="InterPro"/>
</dbReference>
<dbReference type="SUPFAM" id="SSF51338">
    <property type="entry name" value="Composite domain of metallo-dependent hydrolases"/>
    <property type="match status" value="1"/>
</dbReference>
<feature type="binding site" evidence="1">
    <location>
        <position position="268"/>
    </location>
    <ligand>
        <name>Zn(2+)</name>
        <dbReference type="ChEBI" id="CHEBI:29105"/>
        <label>2</label>
    </ligand>
</feature>
<dbReference type="NCBIfam" id="NF006689">
    <property type="entry name" value="PRK09237.1"/>
    <property type="match status" value="1"/>
</dbReference>
<reference evidence="4 5" key="1">
    <citation type="submission" date="2016-11" db="EMBL/GenBank/DDBJ databases">
        <authorList>
            <person name="Jaros S."/>
            <person name="Januszkiewicz K."/>
            <person name="Wedrychowicz H."/>
        </authorList>
    </citation>
    <scope>NUCLEOTIDE SEQUENCE [LARGE SCALE GENOMIC DNA]</scope>
    <source>
        <strain evidence="4 5">DSM 21986</strain>
    </source>
</reference>
<feature type="modified residue" description="N6-carboxylysine" evidence="2">
    <location>
        <position position="213"/>
    </location>
</feature>
<feature type="binding site" evidence="1">
    <location>
        <position position="334"/>
    </location>
    <ligand>
        <name>Zn(2+)</name>
        <dbReference type="ChEBI" id="CHEBI:29105"/>
        <label>1</label>
    </ligand>
</feature>
<dbReference type="InterPro" id="IPR006680">
    <property type="entry name" value="Amidohydro-rel"/>
</dbReference>
<dbReference type="EMBL" id="FQUS01000002">
    <property type="protein sequence ID" value="SHE64200.1"/>
    <property type="molecule type" value="Genomic_DNA"/>
</dbReference>
<accession>A0A1M4V5K3</accession>
<dbReference type="SUPFAM" id="SSF51556">
    <property type="entry name" value="Metallo-dependent hydrolases"/>
    <property type="match status" value="1"/>
</dbReference>
<dbReference type="PANTHER" id="PTHR42717">
    <property type="entry name" value="DIHYDROOROTASE-RELATED"/>
    <property type="match status" value="1"/>
</dbReference>
<feature type="binding site" description="via carbamate group" evidence="1">
    <location>
        <position position="213"/>
    </location>
    <ligand>
        <name>Zn(2+)</name>
        <dbReference type="ChEBI" id="CHEBI:29105"/>
        <label>1</label>
    </ligand>
</feature>
<dbReference type="Pfam" id="PF01979">
    <property type="entry name" value="Amidohydro_1"/>
    <property type="match status" value="1"/>
</dbReference>
<dbReference type="Gene3D" id="3.20.20.140">
    <property type="entry name" value="Metal-dependent hydrolases"/>
    <property type="match status" value="1"/>
</dbReference>
<keyword evidence="1" id="KW-0479">Metal-binding</keyword>
<dbReference type="PANTHER" id="PTHR42717:SF1">
    <property type="entry name" value="IMIDAZOLONEPROPIONASE AND RELATED AMIDOHYDROLASES"/>
    <property type="match status" value="1"/>
</dbReference>
<dbReference type="InterPro" id="IPR020043">
    <property type="entry name" value="Deacetylase_Atu3266-like"/>
</dbReference>
<name>A0A1M4V5K3_9BACT</name>
<evidence type="ECO:0000256" key="2">
    <source>
        <dbReference type="PIRSR" id="PIRSR039004-2"/>
    </source>
</evidence>
<dbReference type="AlphaFoldDB" id="A0A1M4V5K3"/>
<dbReference type="PIRSF" id="PIRSF039004">
    <property type="entry name" value="ADE_EF_0837"/>
    <property type="match status" value="1"/>
</dbReference>
<keyword evidence="5" id="KW-1185">Reference proteome</keyword>
<evidence type="ECO:0000259" key="3">
    <source>
        <dbReference type="Pfam" id="PF01979"/>
    </source>
</evidence>
<dbReference type="InterPro" id="IPR011059">
    <property type="entry name" value="Metal-dep_hydrolase_composite"/>
</dbReference>
<dbReference type="GO" id="GO:0019213">
    <property type="term" value="F:deacetylase activity"/>
    <property type="evidence" value="ECO:0007669"/>
    <property type="project" value="InterPro"/>
</dbReference>
<dbReference type="InterPro" id="IPR032466">
    <property type="entry name" value="Metal_Hydrolase"/>
</dbReference>
<dbReference type="Gene3D" id="2.30.40.10">
    <property type="entry name" value="Urease, subunit C, domain 1"/>
    <property type="match status" value="1"/>
</dbReference>
<protein>
    <submittedName>
        <fullName evidence="4">Dihydroorotase</fullName>
    </submittedName>
</protein>
<feature type="binding site" description="via carbamate group" evidence="1">
    <location>
        <position position="213"/>
    </location>
    <ligand>
        <name>Zn(2+)</name>
        <dbReference type="ChEBI" id="CHEBI:29105"/>
        <label>2</label>
    </ligand>
</feature>
<dbReference type="GO" id="GO:0046872">
    <property type="term" value="F:metal ion binding"/>
    <property type="evidence" value="ECO:0007669"/>
    <property type="project" value="UniProtKB-KW"/>
</dbReference>
<feature type="binding site" evidence="1">
    <location>
        <position position="110"/>
    </location>
    <ligand>
        <name>Zn(2+)</name>
        <dbReference type="ChEBI" id="CHEBI:29105"/>
        <label>1</label>
    </ligand>
</feature>
<proteinExistence type="predicted"/>